<organism evidence="4 5">
    <name type="scientific">Orchesella dallaii</name>
    <dbReference type="NCBI Taxonomy" id="48710"/>
    <lineage>
        <taxon>Eukaryota</taxon>
        <taxon>Metazoa</taxon>
        <taxon>Ecdysozoa</taxon>
        <taxon>Arthropoda</taxon>
        <taxon>Hexapoda</taxon>
        <taxon>Collembola</taxon>
        <taxon>Entomobryomorpha</taxon>
        <taxon>Entomobryoidea</taxon>
        <taxon>Orchesellidae</taxon>
        <taxon>Orchesellinae</taxon>
        <taxon>Orchesella</taxon>
    </lineage>
</organism>
<evidence type="ECO:0008006" key="6">
    <source>
        <dbReference type="Google" id="ProtNLM"/>
    </source>
</evidence>
<dbReference type="PANTHER" id="PTHR10252">
    <property type="entry name" value="HISTONE-LIKE TRANSCRIPTION FACTOR CCAAT-RELATED"/>
    <property type="match status" value="1"/>
</dbReference>
<evidence type="ECO:0000313" key="4">
    <source>
        <dbReference type="EMBL" id="CAL8109767.1"/>
    </source>
</evidence>
<dbReference type="InterPro" id="IPR009072">
    <property type="entry name" value="Histone-fold"/>
</dbReference>
<reference evidence="4 5" key="1">
    <citation type="submission" date="2024-08" db="EMBL/GenBank/DDBJ databases">
        <authorList>
            <person name="Cucini C."/>
            <person name="Frati F."/>
        </authorList>
    </citation>
    <scope>NUCLEOTIDE SEQUENCE [LARGE SCALE GENOMIC DNA]</scope>
</reference>
<evidence type="ECO:0000256" key="2">
    <source>
        <dbReference type="ARBA" id="ARBA00023242"/>
    </source>
</evidence>
<protein>
    <recommendedName>
        <fullName evidence="6">Transcription factor CBF/NF-Y/archaeal histone domain-containing protein</fullName>
    </recommendedName>
</protein>
<keyword evidence="5" id="KW-1185">Reference proteome</keyword>
<feature type="region of interest" description="Disordered" evidence="3">
    <location>
        <begin position="55"/>
        <end position="136"/>
    </location>
</feature>
<dbReference type="PANTHER" id="PTHR10252:SF54">
    <property type="entry name" value="CHROMATIN ACCESSIBILITY COMPLEX PROTEIN 1"/>
    <property type="match status" value="1"/>
</dbReference>
<feature type="region of interest" description="Disordered" evidence="3">
    <location>
        <begin position="152"/>
        <end position="172"/>
    </location>
</feature>
<comment type="caution">
    <text evidence="4">The sequence shown here is derived from an EMBL/GenBank/DDBJ whole genome shotgun (WGS) entry which is preliminary data.</text>
</comment>
<name>A0ABP1QPM8_9HEXA</name>
<dbReference type="Proteomes" id="UP001642540">
    <property type="component" value="Unassembled WGS sequence"/>
</dbReference>
<feature type="compositionally biased region" description="Acidic residues" evidence="3">
    <location>
        <begin position="78"/>
        <end position="127"/>
    </location>
</feature>
<dbReference type="EMBL" id="CAXLJM020000041">
    <property type="protein sequence ID" value="CAL8109767.1"/>
    <property type="molecule type" value="Genomic_DNA"/>
</dbReference>
<feature type="compositionally biased region" description="Basic and acidic residues" evidence="3">
    <location>
        <begin position="1"/>
        <end position="12"/>
    </location>
</feature>
<sequence length="246" mass="27235">MEIEENSVRIESSEPQEVSTVVSSGMEEENTENSMSILNEGFVIGSDLISFTASNDESNLVEPRNDSELEGTEKSTDMDLEDNTEFFEEDVIENPEPESLDATETELPEDSEPLEVDLEEDDDDDNENSNSITTQLPMHRIKKIMKICLATTEEEEPEAVTSKSKNSKGSKGKGAVSAVMINKEAMYLTTLATEYFIAAIGDMAGRLTVSSKKKTMTMEHLKRVLSDSETFDFLQGCFQPSVIIGD</sequence>
<dbReference type="Gene3D" id="1.10.20.10">
    <property type="entry name" value="Histone, subunit A"/>
    <property type="match status" value="1"/>
</dbReference>
<feature type="compositionally biased region" description="Polar residues" evidence="3">
    <location>
        <begin position="13"/>
        <end position="23"/>
    </location>
</feature>
<accession>A0ABP1QPM8</accession>
<keyword evidence="2" id="KW-0539">Nucleus</keyword>
<feature type="region of interest" description="Disordered" evidence="3">
    <location>
        <begin position="1"/>
        <end position="33"/>
    </location>
</feature>
<dbReference type="SUPFAM" id="SSF47113">
    <property type="entry name" value="Histone-fold"/>
    <property type="match status" value="1"/>
</dbReference>
<gene>
    <name evidence="4" type="ORF">ODALV1_LOCUS13673</name>
</gene>
<dbReference type="InterPro" id="IPR050568">
    <property type="entry name" value="Transcr_DNA_Rep_Reg"/>
</dbReference>
<evidence type="ECO:0000313" key="5">
    <source>
        <dbReference type="Proteomes" id="UP001642540"/>
    </source>
</evidence>
<evidence type="ECO:0000256" key="3">
    <source>
        <dbReference type="SAM" id="MobiDB-lite"/>
    </source>
</evidence>
<evidence type="ECO:0000256" key="1">
    <source>
        <dbReference type="ARBA" id="ARBA00004123"/>
    </source>
</evidence>
<dbReference type="CDD" id="cd22929">
    <property type="entry name" value="HFD_POLE4-like"/>
    <property type="match status" value="1"/>
</dbReference>
<proteinExistence type="predicted"/>
<comment type="subcellular location">
    <subcellularLocation>
        <location evidence="1">Nucleus</location>
    </subcellularLocation>
</comment>
<feature type="compositionally biased region" description="Basic and acidic residues" evidence="3">
    <location>
        <begin position="63"/>
        <end position="77"/>
    </location>
</feature>